<evidence type="ECO:0000313" key="4">
    <source>
        <dbReference type="EMBL" id="NNU17490.1"/>
    </source>
</evidence>
<proteinExistence type="predicted"/>
<dbReference type="Proteomes" id="UP000536835">
    <property type="component" value="Unassembled WGS sequence"/>
</dbReference>
<feature type="signal peptide" evidence="1">
    <location>
        <begin position="1"/>
        <end position="22"/>
    </location>
</feature>
<dbReference type="InterPro" id="IPR055397">
    <property type="entry name" value="TraK_C"/>
</dbReference>
<dbReference type="RefSeq" id="WP_173200959.1">
    <property type="nucleotide sequence ID" value="NZ_JABFCX010000003.1"/>
</dbReference>
<evidence type="ECO:0000313" key="5">
    <source>
        <dbReference type="Proteomes" id="UP000536835"/>
    </source>
</evidence>
<keyword evidence="1" id="KW-0732">Signal</keyword>
<name>A0A7Y3RPL6_9PROT</name>
<keyword evidence="5" id="KW-1185">Reference proteome</keyword>
<gene>
    <name evidence="4" type="ORF">HK107_14250</name>
</gene>
<protein>
    <submittedName>
        <fullName evidence="4">Type-F conjugative transfer system secretin TraK</fullName>
    </submittedName>
</protein>
<sequence>MTSNALLAIAASAAAIIATCQAQQIIEVSDGGVVSGALSSEGVTRISFLRDGAASVQMQSGGTGQGFSVAHEAATGDLYLTLDGQGPQKRFGAASFFVTTGKGHTYQVELEAKAIPSTQVMIRNPEMGRAASQRPIKLGARDDEIIALTKAIWAGTLIDGYEVKRQPSRERAAGSVRVRHQVTYEGERWTGHLLSVRNPAPGSVRFDEASFLAPGTVAVTIRGPRELERRGRSSVIVIERSRS</sequence>
<evidence type="ECO:0000259" key="3">
    <source>
        <dbReference type="Pfam" id="PF23536"/>
    </source>
</evidence>
<dbReference type="AlphaFoldDB" id="A0A7Y3RPL6"/>
<dbReference type="EMBL" id="JABFCX010000003">
    <property type="protein sequence ID" value="NNU17490.1"/>
    <property type="molecule type" value="Genomic_DNA"/>
</dbReference>
<evidence type="ECO:0000256" key="1">
    <source>
        <dbReference type="SAM" id="SignalP"/>
    </source>
</evidence>
<organism evidence="4 5">
    <name type="scientific">Parvularcula mediterranea</name>
    <dbReference type="NCBI Taxonomy" id="2732508"/>
    <lineage>
        <taxon>Bacteria</taxon>
        <taxon>Pseudomonadati</taxon>
        <taxon>Pseudomonadota</taxon>
        <taxon>Alphaproteobacteria</taxon>
        <taxon>Parvularculales</taxon>
        <taxon>Parvularculaceae</taxon>
        <taxon>Parvularcula</taxon>
    </lineage>
</organism>
<dbReference type="Pfam" id="PF06586">
    <property type="entry name" value="TraK_N"/>
    <property type="match status" value="1"/>
</dbReference>
<dbReference type="InterPro" id="IPR010563">
    <property type="entry name" value="TraK_N"/>
</dbReference>
<feature type="domain" description="TraK N-terminal" evidence="2">
    <location>
        <begin position="27"/>
        <end position="126"/>
    </location>
</feature>
<dbReference type="Pfam" id="PF23536">
    <property type="entry name" value="TraK_C"/>
    <property type="match status" value="1"/>
</dbReference>
<evidence type="ECO:0000259" key="2">
    <source>
        <dbReference type="Pfam" id="PF06586"/>
    </source>
</evidence>
<feature type="domain" description="TraK C-terminal" evidence="3">
    <location>
        <begin position="142"/>
        <end position="239"/>
    </location>
</feature>
<accession>A0A7Y3RPL6</accession>
<feature type="chain" id="PRO_5031325225" evidence="1">
    <location>
        <begin position="23"/>
        <end position="243"/>
    </location>
</feature>
<reference evidence="4 5" key="1">
    <citation type="submission" date="2020-05" db="EMBL/GenBank/DDBJ databases">
        <title>Parvularcula mediterraneae sp. nov., isolated from polypropylene straw from shallow seawater of the seashore of Laganas in Zakynthos island, Greece.</title>
        <authorList>
            <person name="Szabo I."/>
            <person name="Al-Omari J."/>
            <person name="Rado J."/>
            <person name="Szerdahelyi G.S."/>
        </authorList>
    </citation>
    <scope>NUCLEOTIDE SEQUENCE [LARGE SCALE GENOMIC DNA]</scope>
    <source>
        <strain evidence="4 5">ZS-1/3</strain>
    </source>
</reference>
<comment type="caution">
    <text evidence="4">The sequence shown here is derived from an EMBL/GenBank/DDBJ whole genome shotgun (WGS) entry which is preliminary data.</text>
</comment>